<keyword evidence="6" id="KW-1133">Transmembrane helix</keyword>
<evidence type="ECO:0000259" key="10">
    <source>
        <dbReference type="Pfam" id="PF25989"/>
    </source>
</evidence>
<dbReference type="InterPro" id="IPR058637">
    <property type="entry name" value="YknX-like_C"/>
</dbReference>
<keyword evidence="6" id="KW-0812">Transmembrane</keyword>
<dbReference type="GO" id="GO:0015562">
    <property type="term" value="F:efflux transmembrane transporter activity"/>
    <property type="evidence" value="ECO:0007669"/>
    <property type="project" value="TreeGrafter"/>
</dbReference>
<dbReference type="Gene3D" id="1.10.287.470">
    <property type="entry name" value="Helix hairpin bin"/>
    <property type="match status" value="1"/>
</dbReference>
<evidence type="ECO:0000259" key="8">
    <source>
        <dbReference type="Pfam" id="PF25917"/>
    </source>
</evidence>
<accession>A0A4R3LW07</accession>
<feature type="domain" description="Multidrug resistance protein MdtA-like barrel-sandwich hybrid" evidence="8">
    <location>
        <begin position="79"/>
        <end position="216"/>
    </location>
</feature>
<evidence type="ECO:0000256" key="6">
    <source>
        <dbReference type="SAM" id="Phobius"/>
    </source>
</evidence>
<evidence type="ECO:0000259" key="7">
    <source>
        <dbReference type="Pfam" id="PF25876"/>
    </source>
</evidence>
<dbReference type="PANTHER" id="PTHR30469:SF36">
    <property type="entry name" value="BLL3903 PROTEIN"/>
    <property type="match status" value="1"/>
</dbReference>
<organism evidence="11 12">
    <name type="scientific">Aquabacter spiritensis</name>
    <dbReference type="NCBI Taxonomy" id="933073"/>
    <lineage>
        <taxon>Bacteria</taxon>
        <taxon>Pseudomonadati</taxon>
        <taxon>Pseudomonadota</taxon>
        <taxon>Alphaproteobacteria</taxon>
        <taxon>Hyphomicrobiales</taxon>
        <taxon>Xanthobacteraceae</taxon>
        <taxon>Aquabacter</taxon>
    </lineage>
</organism>
<evidence type="ECO:0000256" key="4">
    <source>
        <dbReference type="ARBA" id="ARBA00022519"/>
    </source>
</evidence>
<dbReference type="Pfam" id="PF25876">
    <property type="entry name" value="HH_MFP_RND"/>
    <property type="match status" value="1"/>
</dbReference>
<dbReference type="Pfam" id="PF25944">
    <property type="entry name" value="Beta-barrel_RND"/>
    <property type="match status" value="1"/>
</dbReference>
<evidence type="ECO:0000256" key="5">
    <source>
        <dbReference type="ARBA" id="ARBA00023136"/>
    </source>
</evidence>
<sequence length="387" mass="41351">MASGTRSRGVRLLLTLAVLAMVGAGGWLWQSGAFTGKSGVAANAQPAGNRAIPVVAATAVRKDVPLRVDALGTVEPMVTVTIRTRVASRVEEVRFEDGAAVKEGDILFVLDPREIDAQILQAQATLSRDKTQLEKAQRDVERYVGLLARSAVSQVQVDDAKTTVDVQRATVQQNEANLQALQVQRSYYEIKAPVTGRMGVSGVRPGAVIRVDDTLATIRQIKPIYIAFGVPERYLTELRTNMARADVRFRLQGSDERVSGGRVAALDNTIDPQTGTLMVRAQFENADERLWPGTLGDVTVTLRMEPNMVTVPAEAVQSGQAGTFVFVIENNTAKVVPVGVSRTIDGEAVIISGLAGGETVVTQGQLALRNGARVDIKRQTGAPAAGS</sequence>
<dbReference type="EMBL" id="SMAI01000012">
    <property type="protein sequence ID" value="TCT02667.1"/>
    <property type="molecule type" value="Genomic_DNA"/>
</dbReference>
<proteinExistence type="inferred from homology"/>
<evidence type="ECO:0000313" key="11">
    <source>
        <dbReference type="EMBL" id="TCT02667.1"/>
    </source>
</evidence>
<feature type="transmembrane region" description="Helical" evidence="6">
    <location>
        <begin position="12"/>
        <end position="29"/>
    </location>
</feature>
<dbReference type="Gene3D" id="2.40.420.20">
    <property type="match status" value="1"/>
</dbReference>
<dbReference type="AlphaFoldDB" id="A0A4R3LW07"/>
<dbReference type="GO" id="GO:1990281">
    <property type="term" value="C:efflux pump complex"/>
    <property type="evidence" value="ECO:0007669"/>
    <property type="project" value="TreeGrafter"/>
</dbReference>
<dbReference type="SUPFAM" id="SSF111369">
    <property type="entry name" value="HlyD-like secretion proteins"/>
    <property type="match status" value="1"/>
</dbReference>
<evidence type="ECO:0000256" key="2">
    <source>
        <dbReference type="ARBA" id="ARBA00009477"/>
    </source>
</evidence>
<dbReference type="Pfam" id="PF25989">
    <property type="entry name" value="YknX_C"/>
    <property type="match status" value="1"/>
</dbReference>
<dbReference type="Proteomes" id="UP000294664">
    <property type="component" value="Unassembled WGS sequence"/>
</dbReference>
<dbReference type="Pfam" id="PF25917">
    <property type="entry name" value="BSH_RND"/>
    <property type="match status" value="1"/>
</dbReference>
<dbReference type="InterPro" id="IPR058625">
    <property type="entry name" value="MdtA-like_BSH"/>
</dbReference>
<protein>
    <submittedName>
        <fullName evidence="11">Multidrug efflux system membrane fusion protein</fullName>
    </submittedName>
</protein>
<comment type="subcellular location">
    <subcellularLocation>
        <location evidence="1">Cell membrane</location>
    </subcellularLocation>
</comment>
<evidence type="ECO:0000256" key="1">
    <source>
        <dbReference type="ARBA" id="ARBA00004236"/>
    </source>
</evidence>
<name>A0A4R3LW07_9HYPH</name>
<feature type="domain" description="Multidrug resistance protein MdtA-like alpha-helical hairpin" evidence="7">
    <location>
        <begin position="120"/>
        <end position="186"/>
    </location>
</feature>
<dbReference type="InterPro" id="IPR006143">
    <property type="entry name" value="RND_pump_MFP"/>
</dbReference>
<comment type="similarity">
    <text evidence="2">Belongs to the membrane fusion protein (MFP) (TC 8.A.1) family.</text>
</comment>
<dbReference type="InterPro" id="IPR058626">
    <property type="entry name" value="MdtA-like_b-barrel"/>
</dbReference>
<dbReference type="Gene3D" id="2.40.30.170">
    <property type="match status" value="1"/>
</dbReference>
<evidence type="ECO:0000259" key="9">
    <source>
        <dbReference type="Pfam" id="PF25944"/>
    </source>
</evidence>
<reference evidence="11 12" key="1">
    <citation type="submission" date="2019-03" db="EMBL/GenBank/DDBJ databases">
        <title>Genomic Encyclopedia of Type Strains, Phase IV (KMG-IV): sequencing the most valuable type-strain genomes for metagenomic binning, comparative biology and taxonomic classification.</title>
        <authorList>
            <person name="Goeker M."/>
        </authorList>
    </citation>
    <scope>NUCLEOTIDE SEQUENCE [LARGE SCALE GENOMIC DNA]</scope>
    <source>
        <strain evidence="11 12">DSM 9035</strain>
    </source>
</reference>
<evidence type="ECO:0000313" key="12">
    <source>
        <dbReference type="Proteomes" id="UP000294664"/>
    </source>
</evidence>
<dbReference type="OrthoDB" id="8435523at2"/>
<evidence type="ECO:0000256" key="3">
    <source>
        <dbReference type="ARBA" id="ARBA00022475"/>
    </source>
</evidence>
<dbReference type="NCBIfam" id="TIGR01730">
    <property type="entry name" value="RND_mfp"/>
    <property type="match status" value="1"/>
</dbReference>
<gene>
    <name evidence="11" type="ORF">EDC64_112102</name>
</gene>
<comment type="caution">
    <text evidence="11">The sequence shown here is derived from an EMBL/GenBank/DDBJ whole genome shotgun (WGS) entry which is preliminary data.</text>
</comment>
<keyword evidence="5 6" id="KW-0472">Membrane</keyword>
<feature type="domain" description="Multidrug resistance protein MdtA-like beta-barrel" evidence="9">
    <location>
        <begin position="223"/>
        <end position="300"/>
    </location>
</feature>
<keyword evidence="4" id="KW-0997">Cell inner membrane</keyword>
<keyword evidence="12" id="KW-1185">Reference proteome</keyword>
<dbReference type="Gene3D" id="2.40.50.100">
    <property type="match status" value="1"/>
</dbReference>
<dbReference type="PANTHER" id="PTHR30469">
    <property type="entry name" value="MULTIDRUG RESISTANCE PROTEIN MDTA"/>
    <property type="match status" value="1"/>
</dbReference>
<dbReference type="InterPro" id="IPR058624">
    <property type="entry name" value="MdtA-like_HH"/>
</dbReference>
<feature type="domain" description="YknX-like C-terminal permuted SH3-like" evidence="10">
    <location>
        <begin position="309"/>
        <end position="375"/>
    </location>
</feature>
<keyword evidence="3" id="KW-1003">Cell membrane</keyword>